<name>A0A3S3A685_9NOCA</name>
<dbReference type="Proteomes" id="UP000284333">
    <property type="component" value="Unassembled WGS sequence"/>
</dbReference>
<protein>
    <recommendedName>
        <fullName evidence="4">Low molecular weight antigen MTB12-like C-terminal domain-containing protein</fullName>
    </recommendedName>
</protein>
<accession>A0A3S3A685</accession>
<dbReference type="PROSITE" id="PS51257">
    <property type="entry name" value="PROKAR_LIPOPROTEIN"/>
    <property type="match status" value="1"/>
</dbReference>
<evidence type="ECO:0000313" key="6">
    <source>
        <dbReference type="Proteomes" id="UP000284333"/>
    </source>
</evidence>
<evidence type="ECO:0000259" key="4">
    <source>
        <dbReference type="Pfam" id="PF26580"/>
    </source>
</evidence>
<evidence type="ECO:0000313" key="5">
    <source>
        <dbReference type="EMBL" id="RVW00511.1"/>
    </source>
</evidence>
<comment type="similarity">
    <text evidence="2">Belongs to the MTB12 family.</text>
</comment>
<keyword evidence="1 3" id="KW-0732">Signal</keyword>
<evidence type="ECO:0000256" key="3">
    <source>
        <dbReference type="SAM" id="SignalP"/>
    </source>
</evidence>
<evidence type="ECO:0000256" key="1">
    <source>
        <dbReference type="ARBA" id="ARBA00022729"/>
    </source>
</evidence>
<comment type="caution">
    <text evidence="5">The sequence shown here is derived from an EMBL/GenBank/DDBJ whole genome shotgun (WGS) entry which is preliminary data.</text>
</comment>
<dbReference type="InterPro" id="IPR058644">
    <property type="entry name" value="Mtb12-like_C"/>
</dbReference>
<gene>
    <name evidence="5" type="ORF">EF834_17035</name>
</gene>
<feature type="chain" id="PRO_5039386587" description="Low molecular weight antigen MTB12-like C-terminal domain-containing protein" evidence="3">
    <location>
        <begin position="22"/>
        <end position="162"/>
    </location>
</feature>
<feature type="domain" description="Low molecular weight antigen MTB12-like C-terminal" evidence="4">
    <location>
        <begin position="48"/>
        <end position="155"/>
    </location>
</feature>
<dbReference type="OrthoDB" id="4567960at2"/>
<sequence length="162" mass="16762">MKLRKMTIAGVALAAALTISACSNGGAETTERTTAMQTTTAAAPEVVPPTPADLNANLAKVFDESIPLEEKVSLVQGAEQDPELINQVVGAAKQNNATIEVIDVTPTGPETVTAGVNLVINGQTNPATVDFVAEDGQWKMSQQYACQLVQLAELTSPACPAA</sequence>
<proteinExistence type="inferred from homology"/>
<evidence type="ECO:0000256" key="2">
    <source>
        <dbReference type="ARBA" id="ARBA00093774"/>
    </source>
</evidence>
<organism evidence="5 6">
    <name type="scientific">Rhodococcus spongiicola</name>
    <dbReference type="NCBI Taxonomy" id="2487352"/>
    <lineage>
        <taxon>Bacteria</taxon>
        <taxon>Bacillati</taxon>
        <taxon>Actinomycetota</taxon>
        <taxon>Actinomycetes</taxon>
        <taxon>Mycobacteriales</taxon>
        <taxon>Nocardiaceae</taxon>
        <taxon>Rhodococcus</taxon>
    </lineage>
</organism>
<reference evidence="5 6" key="1">
    <citation type="submission" date="2018-11" db="EMBL/GenBank/DDBJ databases">
        <title>Rhodococcus spongicola sp. nov. and Rhodococcus xishaensis sp. nov. from marine sponges.</title>
        <authorList>
            <person name="Li L."/>
            <person name="Lin H.W."/>
        </authorList>
    </citation>
    <scope>NUCLEOTIDE SEQUENCE [LARGE SCALE GENOMIC DNA]</scope>
    <source>
        <strain evidence="5 6">LHW50502</strain>
    </source>
</reference>
<dbReference type="Pfam" id="PF26580">
    <property type="entry name" value="Mtb12_C"/>
    <property type="match status" value="1"/>
</dbReference>
<dbReference type="EMBL" id="RKLN01000007">
    <property type="protein sequence ID" value="RVW00511.1"/>
    <property type="molecule type" value="Genomic_DNA"/>
</dbReference>
<dbReference type="AlphaFoldDB" id="A0A3S3A685"/>
<feature type="signal peptide" evidence="3">
    <location>
        <begin position="1"/>
        <end position="21"/>
    </location>
</feature>
<keyword evidence="6" id="KW-1185">Reference proteome</keyword>